<dbReference type="Gene3D" id="3.30.450.40">
    <property type="match status" value="1"/>
</dbReference>
<evidence type="ECO:0000313" key="2">
    <source>
        <dbReference type="EMBL" id="SDS52492.1"/>
    </source>
</evidence>
<reference evidence="2 3" key="1">
    <citation type="submission" date="2016-10" db="EMBL/GenBank/DDBJ databases">
        <authorList>
            <person name="de Groot N.N."/>
        </authorList>
    </citation>
    <scope>NUCLEOTIDE SEQUENCE [LARGE SCALE GENOMIC DNA]</scope>
    <source>
        <strain evidence="2 3">DSM 21741</strain>
    </source>
</reference>
<dbReference type="SMART" id="SM00065">
    <property type="entry name" value="GAF"/>
    <property type="match status" value="1"/>
</dbReference>
<feature type="domain" description="GAF" evidence="1">
    <location>
        <begin position="32"/>
        <end position="174"/>
    </location>
</feature>
<name>A0A1H1SWY3_9ACTN</name>
<accession>A0A1H1SWY3</accession>
<dbReference type="Pfam" id="PF13185">
    <property type="entry name" value="GAF_2"/>
    <property type="match status" value="1"/>
</dbReference>
<gene>
    <name evidence="2" type="ORF">SAMN04488543_1892</name>
</gene>
<dbReference type="STRING" id="546871.SAMN04488543_1892"/>
<evidence type="ECO:0000313" key="3">
    <source>
        <dbReference type="Proteomes" id="UP000199092"/>
    </source>
</evidence>
<evidence type="ECO:0000259" key="1">
    <source>
        <dbReference type="SMART" id="SM00065"/>
    </source>
</evidence>
<protein>
    <submittedName>
        <fullName evidence="2">GAF domain-containing protein</fullName>
    </submittedName>
</protein>
<proteinExistence type="predicted"/>
<organism evidence="2 3">
    <name type="scientific">Friedmanniella luteola</name>
    <dbReference type="NCBI Taxonomy" id="546871"/>
    <lineage>
        <taxon>Bacteria</taxon>
        <taxon>Bacillati</taxon>
        <taxon>Actinomycetota</taxon>
        <taxon>Actinomycetes</taxon>
        <taxon>Propionibacteriales</taxon>
        <taxon>Nocardioidaceae</taxon>
        <taxon>Friedmanniella</taxon>
    </lineage>
</organism>
<dbReference type="PANTHER" id="PTHR43102">
    <property type="entry name" value="SLR1143 PROTEIN"/>
    <property type="match status" value="1"/>
</dbReference>
<dbReference type="RefSeq" id="WP_091412368.1">
    <property type="nucleotide sequence ID" value="NZ_LT629749.1"/>
</dbReference>
<dbReference type="EMBL" id="LT629749">
    <property type="protein sequence ID" value="SDS52492.1"/>
    <property type="molecule type" value="Genomic_DNA"/>
</dbReference>
<dbReference type="Proteomes" id="UP000199092">
    <property type="component" value="Chromosome I"/>
</dbReference>
<dbReference type="SUPFAM" id="SSF55781">
    <property type="entry name" value="GAF domain-like"/>
    <property type="match status" value="1"/>
</dbReference>
<dbReference type="AlphaFoldDB" id="A0A1H1SWY3"/>
<dbReference type="OrthoDB" id="9151676at2"/>
<dbReference type="InterPro" id="IPR003018">
    <property type="entry name" value="GAF"/>
</dbReference>
<keyword evidence="3" id="KW-1185">Reference proteome</keyword>
<sequence>MARGLDRKVTNDITEERRLAALRSLDALDVLHPELRFDLMTLVAQRLFAVPMVSITLVDVDRQWRVSFCGPLERTAPRAGAVCPVVMWSSEVVVIPDLQADARFCDSPFVVGDAGLRFYAGFPLRAATGEPVGVFCLLDHHPRLLSRSDVDAFTDLGRWVQDELRAGVRDSALATAVLAQP</sequence>
<dbReference type="InterPro" id="IPR029016">
    <property type="entry name" value="GAF-like_dom_sf"/>
</dbReference>
<dbReference type="PANTHER" id="PTHR43102:SF2">
    <property type="entry name" value="GAF DOMAIN-CONTAINING PROTEIN"/>
    <property type="match status" value="1"/>
</dbReference>